<accession>A0A1F6ABK3</accession>
<dbReference type="EMBL" id="MFJN01000010">
    <property type="protein sequence ID" value="OGG22054.1"/>
    <property type="molecule type" value="Genomic_DNA"/>
</dbReference>
<dbReference type="InterPro" id="IPR027381">
    <property type="entry name" value="LytR/CpsA/Psr_C"/>
</dbReference>
<evidence type="ECO:0000313" key="4">
    <source>
        <dbReference type="Proteomes" id="UP000177092"/>
    </source>
</evidence>
<dbReference type="Pfam" id="PF13399">
    <property type="entry name" value="LytR_C"/>
    <property type="match status" value="1"/>
</dbReference>
<gene>
    <name evidence="3" type="ORF">A3D03_05110</name>
</gene>
<keyword evidence="1" id="KW-0812">Transmembrane</keyword>
<keyword evidence="1" id="KW-0472">Membrane</keyword>
<evidence type="ECO:0000259" key="2">
    <source>
        <dbReference type="Pfam" id="PF13399"/>
    </source>
</evidence>
<organism evidence="3 4">
    <name type="scientific">Candidatus Gottesmanbacteria bacterium RIFCSPHIGHO2_02_FULL_40_13</name>
    <dbReference type="NCBI Taxonomy" id="1798384"/>
    <lineage>
        <taxon>Bacteria</taxon>
        <taxon>Candidatus Gottesmaniibacteriota</taxon>
    </lineage>
</organism>
<dbReference type="Proteomes" id="UP000177092">
    <property type="component" value="Unassembled WGS sequence"/>
</dbReference>
<reference evidence="3 4" key="1">
    <citation type="journal article" date="2016" name="Nat. Commun.">
        <title>Thousands of microbial genomes shed light on interconnected biogeochemical processes in an aquifer system.</title>
        <authorList>
            <person name="Anantharaman K."/>
            <person name="Brown C.T."/>
            <person name="Hug L.A."/>
            <person name="Sharon I."/>
            <person name="Castelle C.J."/>
            <person name="Probst A.J."/>
            <person name="Thomas B.C."/>
            <person name="Singh A."/>
            <person name="Wilkins M.J."/>
            <person name="Karaoz U."/>
            <person name="Brodie E.L."/>
            <person name="Williams K.H."/>
            <person name="Hubbard S.S."/>
            <person name="Banfield J.F."/>
        </authorList>
    </citation>
    <scope>NUCLEOTIDE SEQUENCE [LARGE SCALE GENOMIC DNA]</scope>
</reference>
<feature type="transmembrane region" description="Helical" evidence="1">
    <location>
        <begin position="12"/>
        <end position="32"/>
    </location>
</feature>
<sequence length="233" mass="25841">MKFIHITKKGVVLFLIIMIVIGGSAGTSYYFYLRMQKLQKLVQNPQDITQEEIKTITAKLSSLIEFPQDEEPTLATILDKEKITDPFFTQAENNDKLLIFTKSGKAILYRPKINKVINFGIINISTASASNTAPVRVAVYNGTKDGQLEKKFISDLQEKITNLQLVLEENAAKTDYEKTLVVDLTRGTKGDLAQQMANFIKGTVAPLPDDEVKPAASVGEIDLLIIVGNDYGK</sequence>
<proteinExistence type="predicted"/>
<dbReference type="AlphaFoldDB" id="A0A1F6ABK3"/>
<dbReference type="STRING" id="1798384.A3D03_05110"/>
<feature type="domain" description="LytR/CpsA/Psr regulator C-terminal" evidence="2">
    <location>
        <begin position="135"/>
        <end position="231"/>
    </location>
</feature>
<keyword evidence="1" id="KW-1133">Transmembrane helix</keyword>
<name>A0A1F6ABK3_9BACT</name>
<evidence type="ECO:0000313" key="3">
    <source>
        <dbReference type="EMBL" id="OGG22054.1"/>
    </source>
</evidence>
<evidence type="ECO:0000256" key="1">
    <source>
        <dbReference type="SAM" id="Phobius"/>
    </source>
</evidence>
<comment type="caution">
    <text evidence="3">The sequence shown here is derived from an EMBL/GenBank/DDBJ whole genome shotgun (WGS) entry which is preliminary data.</text>
</comment>
<protein>
    <recommendedName>
        <fullName evidence="2">LytR/CpsA/Psr regulator C-terminal domain-containing protein</fullName>
    </recommendedName>
</protein>